<dbReference type="EMBL" id="JBHMFI010000001">
    <property type="protein sequence ID" value="MFB9070670.1"/>
    <property type="molecule type" value="Genomic_DNA"/>
</dbReference>
<evidence type="ECO:0000256" key="1">
    <source>
        <dbReference type="SAM" id="MobiDB-lite"/>
    </source>
</evidence>
<sequence length="103" mass="11281">MAPDPATRPGRWSGRPAGGRSASRGRRRASSIARTARSGPRQCRGEYSFPHSTRRVRSGMADGNVRETVLVDRGSQSPFPRSCVRVFARAREICTKIPQAAEV</sequence>
<feature type="compositionally biased region" description="Low complexity" evidence="1">
    <location>
        <begin position="30"/>
        <end position="39"/>
    </location>
</feature>
<proteinExistence type="predicted"/>
<feature type="compositionally biased region" description="Low complexity" evidence="1">
    <location>
        <begin position="8"/>
        <end position="22"/>
    </location>
</feature>
<organism evidence="2 3">
    <name type="scientific">Citricoccus parietis</name>
    <dbReference type="NCBI Taxonomy" id="592307"/>
    <lineage>
        <taxon>Bacteria</taxon>
        <taxon>Bacillati</taxon>
        <taxon>Actinomycetota</taxon>
        <taxon>Actinomycetes</taxon>
        <taxon>Micrococcales</taxon>
        <taxon>Micrococcaceae</taxon>
        <taxon>Citricoccus</taxon>
    </lineage>
</organism>
<keyword evidence="3" id="KW-1185">Reference proteome</keyword>
<name>A0ABV5FVF3_9MICC</name>
<gene>
    <name evidence="2" type="ORF">ACFFX0_05475</name>
</gene>
<dbReference type="Proteomes" id="UP001589575">
    <property type="component" value="Unassembled WGS sequence"/>
</dbReference>
<protein>
    <submittedName>
        <fullName evidence="2">Uncharacterized protein</fullName>
    </submittedName>
</protein>
<reference evidence="2 3" key="1">
    <citation type="submission" date="2024-09" db="EMBL/GenBank/DDBJ databases">
        <authorList>
            <person name="Sun Q."/>
            <person name="Mori K."/>
        </authorList>
    </citation>
    <scope>NUCLEOTIDE SEQUENCE [LARGE SCALE GENOMIC DNA]</scope>
    <source>
        <strain evidence="2 3">CCM 7609</strain>
    </source>
</reference>
<comment type="caution">
    <text evidence="2">The sequence shown here is derived from an EMBL/GenBank/DDBJ whole genome shotgun (WGS) entry which is preliminary data.</text>
</comment>
<evidence type="ECO:0000313" key="2">
    <source>
        <dbReference type="EMBL" id="MFB9070670.1"/>
    </source>
</evidence>
<accession>A0ABV5FVF3</accession>
<feature type="region of interest" description="Disordered" evidence="1">
    <location>
        <begin position="1"/>
        <end position="48"/>
    </location>
</feature>
<evidence type="ECO:0000313" key="3">
    <source>
        <dbReference type="Proteomes" id="UP001589575"/>
    </source>
</evidence>